<evidence type="ECO:0000256" key="4">
    <source>
        <dbReference type="ARBA" id="ARBA00022692"/>
    </source>
</evidence>
<keyword evidence="4 7" id="KW-0812">Transmembrane</keyword>
<dbReference type="GO" id="GO:0005886">
    <property type="term" value="C:plasma membrane"/>
    <property type="evidence" value="ECO:0007669"/>
    <property type="project" value="UniProtKB-SubCell"/>
</dbReference>
<dbReference type="InterPro" id="IPR000515">
    <property type="entry name" value="MetI-like"/>
</dbReference>
<feature type="transmembrane region" description="Helical" evidence="7">
    <location>
        <begin position="277"/>
        <end position="303"/>
    </location>
</feature>
<keyword evidence="2 7" id="KW-0813">Transport</keyword>
<dbReference type="Pfam" id="PF19300">
    <property type="entry name" value="BPD_transp_1_N"/>
    <property type="match status" value="1"/>
</dbReference>
<dbReference type="Gene3D" id="1.10.3720.10">
    <property type="entry name" value="MetI-like"/>
    <property type="match status" value="1"/>
</dbReference>
<feature type="transmembrane region" description="Helical" evidence="7">
    <location>
        <begin position="176"/>
        <end position="195"/>
    </location>
</feature>
<dbReference type="STRING" id="29563.SAMN02983006_01520"/>
<feature type="transmembrane region" description="Helical" evidence="7">
    <location>
        <begin position="135"/>
        <end position="156"/>
    </location>
</feature>
<feature type="transmembrane region" description="Helical" evidence="7">
    <location>
        <begin position="101"/>
        <end position="123"/>
    </location>
</feature>
<dbReference type="SUPFAM" id="SSF161098">
    <property type="entry name" value="MetI-like"/>
    <property type="match status" value="1"/>
</dbReference>
<comment type="subcellular location">
    <subcellularLocation>
        <location evidence="1 7">Cell membrane</location>
        <topology evidence="1 7">Multi-pass membrane protein</topology>
    </subcellularLocation>
</comment>
<dbReference type="RefSeq" id="WP_089861625.1">
    <property type="nucleotide sequence ID" value="NZ_FOTI01000019.1"/>
</dbReference>
<reference evidence="9 10" key="1">
    <citation type="submission" date="2016-10" db="EMBL/GenBank/DDBJ databases">
        <authorList>
            <person name="de Groot N.N."/>
        </authorList>
    </citation>
    <scope>NUCLEOTIDE SEQUENCE [LARGE SCALE GENOMIC DNA]</scope>
    <source>
        <strain evidence="9 10">ATCC 51327</strain>
    </source>
</reference>
<proteinExistence type="inferred from homology"/>
<evidence type="ECO:0000256" key="3">
    <source>
        <dbReference type="ARBA" id="ARBA00022475"/>
    </source>
</evidence>
<dbReference type="AlphaFoldDB" id="A0A1I4IW10"/>
<evidence type="ECO:0000256" key="5">
    <source>
        <dbReference type="ARBA" id="ARBA00022989"/>
    </source>
</evidence>
<dbReference type="Pfam" id="PF00528">
    <property type="entry name" value="BPD_transp_1"/>
    <property type="match status" value="1"/>
</dbReference>
<keyword evidence="5 7" id="KW-1133">Transmembrane helix</keyword>
<keyword evidence="10" id="KW-1185">Reference proteome</keyword>
<dbReference type="Proteomes" id="UP000199006">
    <property type="component" value="Unassembled WGS sequence"/>
</dbReference>
<dbReference type="InterPro" id="IPR035906">
    <property type="entry name" value="MetI-like_sf"/>
</dbReference>
<dbReference type="PANTHER" id="PTHR43163">
    <property type="entry name" value="DIPEPTIDE TRANSPORT SYSTEM PERMEASE PROTEIN DPPB-RELATED"/>
    <property type="match status" value="1"/>
</dbReference>
<evidence type="ECO:0000256" key="6">
    <source>
        <dbReference type="ARBA" id="ARBA00023136"/>
    </source>
</evidence>
<feature type="transmembrane region" description="Helical" evidence="7">
    <location>
        <begin position="9"/>
        <end position="30"/>
    </location>
</feature>
<evidence type="ECO:0000256" key="7">
    <source>
        <dbReference type="RuleBase" id="RU363032"/>
    </source>
</evidence>
<evidence type="ECO:0000259" key="8">
    <source>
        <dbReference type="PROSITE" id="PS50928"/>
    </source>
</evidence>
<keyword evidence="6 7" id="KW-0472">Membrane</keyword>
<dbReference type="OrthoDB" id="9789439at2"/>
<evidence type="ECO:0000313" key="9">
    <source>
        <dbReference type="EMBL" id="SFL58173.1"/>
    </source>
</evidence>
<evidence type="ECO:0000313" key="10">
    <source>
        <dbReference type="Proteomes" id="UP000199006"/>
    </source>
</evidence>
<protein>
    <submittedName>
        <fullName evidence="9">Peptide/nickel transport system permease protein</fullName>
    </submittedName>
</protein>
<organism evidence="9 10">
    <name type="scientific">Halanaerobium salsuginis</name>
    <dbReference type="NCBI Taxonomy" id="29563"/>
    <lineage>
        <taxon>Bacteria</taxon>
        <taxon>Bacillati</taxon>
        <taxon>Bacillota</taxon>
        <taxon>Clostridia</taxon>
        <taxon>Halanaerobiales</taxon>
        <taxon>Halanaerobiaceae</taxon>
        <taxon>Halanaerobium</taxon>
    </lineage>
</organism>
<comment type="similarity">
    <text evidence="7">Belongs to the binding-protein-dependent transport system permease family.</text>
</comment>
<keyword evidence="3" id="KW-1003">Cell membrane</keyword>
<dbReference type="PROSITE" id="PS50928">
    <property type="entry name" value="ABC_TM1"/>
    <property type="match status" value="1"/>
</dbReference>
<dbReference type="EMBL" id="FOTI01000019">
    <property type="protein sequence ID" value="SFL58173.1"/>
    <property type="molecule type" value="Genomic_DNA"/>
</dbReference>
<dbReference type="InterPro" id="IPR045621">
    <property type="entry name" value="BPD_transp_1_N"/>
</dbReference>
<dbReference type="GO" id="GO:0055085">
    <property type="term" value="P:transmembrane transport"/>
    <property type="evidence" value="ECO:0007669"/>
    <property type="project" value="InterPro"/>
</dbReference>
<evidence type="ECO:0000256" key="1">
    <source>
        <dbReference type="ARBA" id="ARBA00004651"/>
    </source>
</evidence>
<accession>A0A1I4IW10</accession>
<gene>
    <name evidence="9" type="ORF">SAMN02983006_01520</name>
</gene>
<sequence length="310" mass="34883">MIQYILRRLLLIIPVLLGVLFLTFVLMYLVPGDPVLTMLGQHADDDIIQRMRTELHLDDPWYQQFFSYLNRTIRGDLGRSYISHVDVTTALKQKIPNTFKLALAAIIVSTIMGIAIGIISAVYKNSWLDHLAMTVALLFISTPVFWFGMLLIYLFSMTLGWTPVSGMGEGSFNLKHLILPALTLGSRFAAFLARYTRSVMLEVISEDYIRTARAKGVKESLVILKHGLRNALIPIVTVVGMNFASLLNGSVLTETIFAWPGFGRYLVTAIKKRDFQVIAGCVWIGALIFVFVNLIVDIIYVMLDPRISYD</sequence>
<dbReference type="PANTHER" id="PTHR43163:SF6">
    <property type="entry name" value="DIPEPTIDE TRANSPORT SYSTEM PERMEASE PROTEIN DPPB-RELATED"/>
    <property type="match status" value="1"/>
</dbReference>
<dbReference type="CDD" id="cd06261">
    <property type="entry name" value="TM_PBP2"/>
    <property type="match status" value="1"/>
</dbReference>
<evidence type="ECO:0000256" key="2">
    <source>
        <dbReference type="ARBA" id="ARBA00022448"/>
    </source>
</evidence>
<name>A0A1I4IW10_9FIRM</name>
<feature type="domain" description="ABC transmembrane type-1" evidence="8">
    <location>
        <begin position="95"/>
        <end position="300"/>
    </location>
</feature>